<dbReference type="Pfam" id="PF01497">
    <property type="entry name" value="Peripla_BP_2"/>
    <property type="match status" value="2"/>
</dbReference>
<feature type="transmembrane region" description="Helical" evidence="2">
    <location>
        <begin position="789"/>
        <end position="807"/>
    </location>
</feature>
<dbReference type="PANTHER" id="PTHR30535">
    <property type="entry name" value="VITAMIN B12-BINDING PROTEIN"/>
    <property type="match status" value="1"/>
</dbReference>
<dbReference type="Proteomes" id="UP000198297">
    <property type="component" value="Unassembled WGS sequence"/>
</dbReference>
<evidence type="ECO:0000313" key="5">
    <source>
        <dbReference type="Proteomes" id="UP000198297"/>
    </source>
</evidence>
<dbReference type="NCBIfam" id="TIGR04281">
    <property type="entry name" value="peripla_PGF_1"/>
    <property type="match status" value="2"/>
</dbReference>
<dbReference type="InterPro" id="IPR026469">
    <property type="entry name" value="Peripla_PGF_1"/>
</dbReference>
<feature type="region of interest" description="Disordered" evidence="1">
    <location>
        <begin position="727"/>
        <end position="791"/>
    </location>
</feature>
<evidence type="ECO:0000313" key="4">
    <source>
        <dbReference type="EMBL" id="SNR69296.1"/>
    </source>
</evidence>
<feature type="domain" description="Fe/B12 periplasmic-binding" evidence="3">
    <location>
        <begin position="82"/>
        <end position="325"/>
    </location>
</feature>
<gene>
    <name evidence="4" type="ORF">SAMN06266787_11136</name>
</gene>
<feature type="compositionally biased region" description="Polar residues" evidence="1">
    <location>
        <begin position="727"/>
        <end position="752"/>
    </location>
</feature>
<dbReference type="SUPFAM" id="SSF53807">
    <property type="entry name" value="Helical backbone' metal receptor"/>
    <property type="match status" value="2"/>
</dbReference>
<dbReference type="SUPFAM" id="SSF101967">
    <property type="entry name" value="Adhesin YadA, collagen-binding domain"/>
    <property type="match status" value="1"/>
</dbReference>
<sequence length="811" mass="85633">MKNLRVILLAVVVATAVVGASGTAAGAQSVGAEFEHAESESLSTNYSGQEPIQTAGNNTCGFPLNVTDATETEITLDERPDRITTTNPSAAQTLWEIGAQDRVVGVTEFAGYLSGTDSKTNVSAEFGVSVEKVVATDPDLVLAPNASADQVADLRAQNLTVYHFPAATDIDDIAAKTERTGRLVGNCETAAEVNTEMNQTVEDVEGQTAEPDRLDALYPLGGGFVAADNTFINEIMKIAGTTNVAASEADGYPQLSDEVILKTDPEIMLVTDTEGAILDREPYASTTAGAEDNYVVMNTNYLNQPAPRSVIESTKTLAAAVEDLQANKTEETVNSSGTCGFPLTVTDATGTEITINEQPDRVTTTNPSAAQTLWELGAQDRVVGVTEFAGYLNGTASKTNVSAEFGVSVEKVVATNPDLVLAPNASAGQVADLRTQNLTVYHFPAATDVDDIAAKTERTGRLVGNCETAAEVNTEMNQTVENVENQTAELDRPDTLYPLGGGYVAADNTFINEIMQIGGTTNVAASEADGYPQLSDEVILQTNPELIVVTDSEASILERQPYASTNAGENSNYVVLNNNYLNQPAPRSVIESTKTLANGVEELQSEDAKDDRSRTDGSSGSSSDNDDRNEEDEQDEVVDANETVVNTNETAVDTNETAVDTNETAVDTNETAVDTNETAVDTNETAVDTNETAVDTNETAVDTNETAVDTNETAVDTNETAVDENETVVNGNQTATDTSSKESTTSAEPNDTSNEEDDKTGTSNDVANQETEQDGGPSNTTDEGTESEVPGFGIIVTVLVILGFAYLSPRD</sequence>
<keyword evidence="2" id="KW-0812">Transmembrane</keyword>
<reference evidence="4 5" key="1">
    <citation type="submission" date="2017-06" db="EMBL/GenBank/DDBJ databases">
        <authorList>
            <person name="Kim H.J."/>
            <person name="Triplett B.A."/>
        </authorList>
    </citation>
    <scope>NUCLEOTIDE SEQUENCE [LARGE SCALE GENOMIC DNA]</scope>
    <source>
        <strain evidence="4 5">DSM 19316</strain>
    </source>
</reference>
<dbReference type="InterPro" id="IPR002491">
    <property type="entry name" value="ABC_transptr_periplasmic_BD"/>
</dbReference>
<dbReference type="PANTHER" id="PTHR30535:SF34">
    <property type="entry name" value="MOLYBDATE-BINDING PROTEIN MOLA"/>
    <property type="match status" value="1"/>
</dbReference>
<protein>
    <submittedName>
        <fullName evidence="4">Putative ABC transporter PGF-CTERM-modified substrate-binding protein</fullName>
    </submittedName>
</protein>
<proteinExistence type="predicted"/>
<feature type="compositionally biased region" description="Acidic residues" evidence="1">
    <location>
        <begin position="627"/>
        <end position="637"/>
    </location>
</feature>
<name>A0A238YDG4_HALEZ</name>
<keyword evidence="2" id="KW-0472">Membrane</keyword>
<feature type="compositionally biased region" description="Basic and acidic residues" evidence="1">
    <location>
        <begin position="606"/>
        <end position="615"/>
    </location>
</feature>
<evidence type="ECO:0000256" key="2">
    <source>
        <dbReference type="SAM" id="Phobius"/>
    </source>
</evidence>
<feature type="region of interest" description="Disordered" evidence="1">
    <location>
        <begin position="603"/>
        <end position="637"/>
    </location>
</feature>
<dbReference type="PROSITE" id="PS50983">
    <property type="entry name" value="FE_B12_PBP"/>
    <property type="match status" value="2"/>
</dbReference>
<dbReference type="InterPro" id="IPR011049">
    <property type="entry name" value="Serralysin-like_metalloprot_C"/>
</dbReference>
<feature type="compositionally biased region" description="Polar residues" evidence="1">
    <location>
        <begin position="761"/>
        <end position="782"/>
    </location>
</feature>
<feature type="domain" description="Fe/B12 periplasmic-binding" evidence="3">
    <location>
        <begin position="361"/>
        <end position="604"/>
    </location>
</feature>
<evidence type="ECO:0000259" key="3">
    <source>
        <dbReference type="PROSITE" id="PS50983"/>
    </source>
</evidence>
<dbReference type="Gene3D" id="3.40.50.1980">
    <property type="entry name" value="Nitrogenase molybdenum iron protein domain"/>
    <property type="match status" value="4"/>
</dbReference>
<dbReference type="AlphaFoldDB" id="A0A238YDG4"/>
<organism evidence="4 5">
    <name type="scientific">Halorubrum ezzemoulense</name>
    <name type="common">Halorubrum chaoviator</name>
    <dbReference type="NCBI Taxonomy" id="337243"/>
    <lineage>
        <taxon>Archaea</taxon>
        <taxon>Methanobacteriati</taxon>
        <taxon>Methanobacteriota</taxon>
        <taxon>Stenosarchaea group</taxon>
        <taxon>Halobacteria</taxon>
        <taxon>Halobacteriales</taxon>
        <taxon>Haloferacaceae</taxon>
        <taxon>Halorubrum</taxon>
    </lineage>
</organism>
<dbReference type="Gene3D" id="1.20.5.340">
    <property type="match status" value="1"/>
</dbReference>
<dbReference type="InterPro" id="IPR050902">
    <property type="entry name" value="ABC_Transporter_SBP"/>
</dbReference>
<dbReference type="RefSeq" id="WP_089309058.1">
    <property type="nucleotide sequence ID" value="NZ_FZNK01000011.1"/>
</dbReference>
<accession>A0A238YDG4</accession>
<dbReference type="EMBL" id="FZNK01000011">
    <property type="protein sequence ID" value="SNR69296.1"/>
    <property type="molecule type" value="Genomic_DNA"/>
</dbReference>
<keyword evidence="2" id="KW-1133">Transmembrane helix</keyword>
<evidence type="ECO:0000256" key="1">
    <source>
        <dbReference type="SAM" id="MobiDB-lite"/>
    </source>
</evidence>